<proteinExistence type="predicted"/>
<reference evidence="1" key="1">
    <citation type="journal article" date="2018" name="Antonie Van Leeuwenhoek">
        <title>Proteinivorax hydrogeniformans sp. nov., an anaerobic, haloalkaliphilic bacterium fermenting proteinaceous compounds with high hydrogen production.</title>
        <authorList>
            <person name="Boltyanskaya Y."/>
            <person name="Detkova E."/>
            <person name="Pimenov N."/>
            <person name="Kevbrin V."/>
        </authorList>
    </citation>
    <scope>NUCLEOTIDE SEQUENCE</scope>
    <source>
        <strain evidence="1">Z-710</strain>
    </source>
</reference>
<protein>
    <recommendedName>
        <fullName evidence="2">Transposase</fullName>
    </recommendedName>
</protein>
<organism evidence="1">
    <name type="scientific">Proteinivorax hydrogeniformans</name>
    <dbReference type="NCBI Taxonomy" id="1826727"/>
    <lineage>
        <taxon>Bacteria</taxon>
        <taxon>Bacillati</taxon>
        <taxon>Bacillota</taxon>
        <taxon>Clostridia</taxon>
        <taxon>Eubacteriales</taxon>
        <taxon>Proteinivoracaceae</taxon>
        <taxon>Proteinivorax</taxon>
    </lineage>
</organism>
<evidence type="ECO:0008006" key="2">
    <source>
        <dbReference type="Google" id="ProtNLM"/>
    </source>
</evidence>
<name>A0AAU8HUR4_9FIRM</name>
<accession>A0AAU8HUR4</accession>
<gene>
    <name evidence="1" type="ORF">PRVXH_000474</name>
</gene>
<sequence length="105" mass="12322">MINKVERLESERYYIDNFKDLNLNKTLKQVVLSDKFLCIFARLLPWELVLKYQVPSVSTVSYCIKAMKSRFPDKETAISCINSNKSLLTSQKKGLIQLIEREHCY</sequence>
<reference evidence="1" key="2">
    <citation type="submission" date="2024-06" db="EMBL/GenBank/DDBJ databases">
        <authorList>
            <person name="Petrova K.O."/>
            <person name="Toshchakov S.V."/>
            <person name="Boltjanskaja Y.V."/>
            <person name="Kevbrin V.V."/>
        </authorList>
    </citation>
    <scope>NUCLEOTIDE SEQUENCE</scope>
    <source>
        <strain evidence="1">Z-710</strain>
    </source>
</reference>
<dbReference type="EMBL" id="CP159485">
    <property type="protein sequence ID" value="XCI29165.1"/>
    <property type="molecule type" value="Genomic_DNA"/>
</dbReference>
<dbReference type="AlphaFoldDB" id="A0AAU8HUR4"/>
<evidence type="ECO:0000313" key="1">
    <source>
        <dbReference type="EMBL" id="XCI29165.1"/>
    </source>
</evidence>
<dbReference type="RefSeq" id="WP_353893713.1">
    <property type="nucleotide sequence ID" value="NZ_CP159485.1"/>
</dbReference>